<dbReference type="PANTHER" id="PTHR46957:SF3">
    <property type="entry name" value="CYTOKINE RECEPTOR"/>
    <property type="match status" value="1"/>
</dbReference>
<reference evidence="4" key="1">
    <citation type="submission" date="2017-02" db="UniProtKB">
        <authorList>
            <consortium name="WormBaseParasite"/>
        </authorList>
    </citation>
    <scope>IDENTIFICATION</scope>
</reference>
<dbReference type="InterPro" id="IPR013783">
    <property type="entry name" value="Ig-like_fold"/>
</dbReference>
<dbReference type="PROSITE" id="PS50853">
    <property type="entry name" value="FN3"/>
    <property type="match status" value="3"/>
</dbReference>
<name>A0A0R3WTH7_HYDTA</name>
<evidence type="ECO:0000313" key="4">
    <source>
        <dbReference type="WBParaSite" id="TTAC_0000406701-mRNA-1"/>
    </source>
</evidence>
<dbReference type="CDD" id="cd00063">
    <property type="entry name" value="FN3"/>
    <property type="match status" value="3"/>
</dbReference>
<evidence type="ECO:0000313" key="2">
    <source>
        <dbReference type="EMBL" id="VDM24070.1"/>
    </source>
</evidence>
<evidence type="ECO:0000313" key="3">
    <source>
        <dbReference type="Proteomes" id="UP000274429"/>
    </source>
</evidence>
<accession>A0A0R3WTH7</accession>
<sequence>MPILNILSSKAPSHVDPPTVKAISTEEIEVQWSAPSQSNGILKPYLVICSDTATYSDTHSATTKDNKTTSVIVEQLRPGREYRCCVVASTYPADRQDAEDCERRSALSNRIRTMALAPSRIPRPKGRAISSTEIQLTWSKPKHPNGILKPYQVTCLDVTHCSAPSRATTRDSETTSVIFGNLIPNTKYQCLIVASTIPAIGQDPLVCERRSELSAPIQTMPSTPSPVQRLRGKAISSTEIEVKWSKPKHPNGILKPYQVACFDTSHGSTPLMTTTTNNETTFVIVGNLIPNREYRCSVVASTIPAVGQDPLECESRSEMSPPIRTKLQRKLSSGVTVANLLCT</sequence>
<dbReference type="Gene3D" id="2.60.40.10">
    <property type="entry name" value="Immunoglobulins"/>
    <property type="match status" value="3"/>
</dbReference>
<proteinExistence type="predicted"/>
<dbReference type="InterPro" id="IPR050713">
    <property type="entry name" value="RTP_Phos/Ushers"/>
</dbReference>
<dbReference type="Pfam" id="PF00041">
    <property type="entry name" value="fn3"/>
    <property type="match status" value="3"/>
</dbReference>
<dbReference type="SUPFAM" id="SSF49265">
    <property type="entry name" value="Fibronectin type III"/>
    <property type="match status" value="2"/>
</dbReference>
<gene>
    <name evidence="2" type="ORF">TTAC_LOCUS4051</name>
</gene>
<dbReference type="SMART" id="SM00060">
    <property type="entry name" value="FN3"/>
    <property type="match status" value="3"/>
</dbReference>
<dbReference type="WBParaSite" id="TTAC_0000406701-mRNA-1">
    <property type="protein sequence ID" value="TTAC_0000406701-mRNA-1"/>
    <property type="gene ID" value="TTAC_0000406701"/>
</dbReference>
<feature type="domain" description="Fibronectin type-III" evidence="1">
    <location>
        <begin position="226"/>
        <end position="322"/>
    </location>
</feature>
<keyword evidence="3" id="KW-1185">Reference proteome</keyword>
<feature type="domain" description="Fibronectin type-III" evidence="1">
    <location>
        <begin position="118"/>
        <end position="222"/>
    </location>
</feature>
<reference evidence="2 3" key="2">
    <citation type="submission" date="2018-11" db="EMBL/GenBank/DDBJ databases">
        <authorList>
            <consortium name="Pathogen Informatics"/>
        </authorList>
    </citation>
    <scope>NUCLEOTIDE SEQUENCE [LARGE SCALE GENOMIC DNA]</scope>
</reference>
<dbReference type="OrthoDB" id="9998666at2759"/>
<dbReference type="STRING" id="6205.A0A0R3WTH7"/>
<dbReference type="AlphaFoldDB" id="A0A0R3WTH7"/>
<organism evidence="4">
    <name type="scientific">Hydatigena taeniaeformis</name>
    <name type="common">Feline tapeworm</name>
    <name type="synonym">Taenia taeniaeformis</name>
    <dbReference type="NCBI Taxonomy" id="6205"/>
    <lineage>
        <taxon>Eukaryota</taxon>
        <taxon>Metazoa</taxon>
        <taxon>Spiralia</taxon>
        <taxon>Lophotrochozoa</taxon>
        <taxon>Platyhelminthes</taxon>
        <taxon>Cestoda</taxon>
        <taxon>Eucestoda</taxon>
        <taxon>Cyclophyllidea</taxon>
        <taxon>Taeniidae</taxon>
        <taxon>Hydatigera</taxon>
    </lineage>
</organism>
<dbReference type="Proteomes" id="UP000274429">
    <property type="component" value="Unassembled WGS sequence"/>
</dbReference>
<evidence type="ECO:0000259" key="1">
    <source>
        <dbReference type="PROSITE" id="PS50853"/>
    </source>
</evidence>
<feature type="domain" description="Fibronectin type-III" evidence="1">
    <location>
        <begin position="14"/>
        <end position="108"/>
    </location>
</feature>
<dbReference type="GO" id="GO:0016020">
    <property type="term" value="C:membrane"/>
    <property type="evidence" value="ECO:0007669"/>
    <property type="project" value="UniProtKB-SubCell"/>
</dbReference>
<dbReference type="InterPro" id="IPR003961">
    <property type="entry name" value="FN3_dom"/>
</dbReference>
<protein>
    <submittedName>
        <fullName evidence="4">Fibronectin type-III domain-containing protein</fullName>
    </submittedName>
</protein>
<dbReference type="InterPro" id="IPR036116">
    <property type="entry name" value="FN3_sf"/>
</dbReference>
<dbReference type="EMBL" id="UYWX01003567">
    <property type="protein sequence ID" value="VDM24070.1"/>
    <property type="molecule type" value="Genomic_DNA"/>
</dbReference>
<dbReference type="PANTHER" id="PTHR46957">
    <property type="entry name" value="CYTOKINE RECEPTOR"/>
    <property type="match status" value="1"/>
</dbReference>